<name>A0A9X2LAL2_9PROT</name>
<protein>
    <submittedName>
        <fullName evidence="2">HRDC domain-containing protein</fullName>
    </submittedName>
</protein>
<accession>A0A9X2LAL2</accession>
<keyword evidence="3" id="KW-1185">Reference proteome</keyword>
<evidence type="ECO:0000313" key="2">
    <source>
        <dbReference type="EMBL" id="MCQ8186117.1"/>
    </source>
</evidence>
<gene>
    <name evidence="2" type="ORF">NOG11_12030</name>
</gene>
<dbReference type="RefSeq" id="WP_256620019.1">
    <property type="nucleotide sequence ID" value="NZ_JANIBC010000012.1"/>
</dbReference>
<dbReference type="InterPro" id="IPR002121">
    <property type="entry name" value="HRDC_dom"/>
</dbReference>
<evidence type="ECO:0000259" key="1">
    <source>
        <dbReference type="PROSITE" id="PS50967"/>
    </source>
</evidence>
<proteinExistence type="predicted"/>
<dbReference type="PROSITE" id="PS50967">
    <property type="entry name" value="HRDC"/>
    <property type="match status" value="1"/>
</dbReference>
<dbReference type="Gene3D" id="1.10.150.80">
    <property type="entry name" value="HRDC domain"/>
    <property type="match status" value="1"/>
</dbReference>
<reference evidence="2" key="1">
    <citation type="submission" date="2022-07" db="EMBL/GenBank/DDBJ databases">
        <title>Parvularcula maris sp. nov., an algicidal bacterium isolated from seawater.</title>
        <authorList>
            <person name="Li F."/>
        </authorList>
    </citation>
    <scope>NUCLEOTIDE SEQUENCE</scope>
    <source>
        <strain evidence="2">BGMRC 0090</strain>
    </source>
</reference>
<dbReference type="Proteomes" id="UP001142610">
    <property type="component" value="Unassembled WGS sequence"/>
</dbReference>
<sequence length="82" mass="9010">MEVGGTLLDRLRAWRRTTAKEAGVPAYVVLQNAALEQIAHGKPSTINDLRIISGVGAKRIEQYGEEILRLVAEREGKAQIGR</sequence>
<dbReference type="AlphaFoldDB" id="A0A9X2LAL2"/>
<evidence type="ECO:0000313" key="3">
    <source>
        <dbReference type="Proteomes" id="UP001142610"/>
    </source>
</evidence>
<dbReference type="GO" id="GO:0003676">
    <property type="term" value="F:nucleic acid binding"/>
    <property type="evidence" value="ECO:0007669"/>
    <property type="project" value="InterPro"/>
</dbReference>
<dbReference type="SUPFAM" id="SSF47819">
    <property type="entry name" value="HRDC-like"/>
    <property type="match status" value="1"/>
</dbReference>
<dbReference type="GO" id="GO:0000166">
    <property type="term" value="F:nucleotide binding"/>
    <property type="evidence" value="ECO:0007669"/>
    <property type="project" value="InterPro"/>
</dbReference>
<comment type="caution">
    <text evidence="2">The sequence shown here is derived from an EMBL/GenBank/DDBJ whole genome shotgun (WGS) entry which is preliminary data.</text>
</comment>
<dbReference type="InterPro" id="IPR044876">
    <property type="entry name" value="HRDC_dom_sf"/>
</dbReference>
<dbReference type="InterPro" id="IPR010997">
    <property type="entry name" value="HRDC-like_sf"/>
</dbReference>
<feature type="domain" description="HRDC" evidence="1">
    <location>
        <begin position="1"/>
        <end position="81"/>
    </location>
</feature>
<dbReference type="EMBL" id="JANIBC010000012">
    <property type="protein sequence ID" value="MCQ8186117.1"/>
    <property type="molecule type" value="Genomic_DNA"/>
</dbReference>
<dbReference type="Pfam" id="PF00570">
    <property type="entry name" value="HRDC"/>
    <property type="match status" value="1"/>
</dbReference>
<organism evidence="2 3">
    <name type="scientific">Parvularcula maris</name>
    <dbReference type="NCBI Taxonomy" id="2965077"/>
    <lineage>
        <taxon>Bacteria</taxon>
        <taxon>Pseudomonadati</taxon>
        <taxon>Pseudomonadota</taxon>
        <taxon>Alphaproteobacteria</taxon>
        <taxon>Parvularculales</taxon>
        <taxon>Parvularculaceae</taxon>
        <taxon>Parvularcula</taxon>
    </lineage>
</organism>
<dbReference type="SMART" id="SM00341">
    <property type="entry name" value="HRDC"/>
    <property type="match status" value="1"/>
</dbReference>